<dbReference type="InterPro" id="IPR043519">
    <property type="entry name" value="NT_sf"/>
</dbReference>
<dbReference type="FunFam" id="3.30.460.10:FF:000051">
    <property type="entry name" value="DNA2/NAM7 helicase family protein"/>
    <property type="match status" value="1"/>
</dbReference>
<feature type="compositionally biased region" description="Low complexity" evidence="3">
    <location>
        <begin position="546"/>
        <end position="556"/>
    </location>
</feature>
<feature type="region of interest" description="Disordered" evidence="3">
    <location>
        <begin position="866"/>
        <end position="893"/>
    </location>
</feature>
<keyword evidence="2" id="KW-0460">Magnesium</keyword>
<dbReference type="PANTHER" id="PTHR23092">
    <property type="entry name" value="POLY(A) RNA POLYMERASE"/>
    <property type="match status" value="1"/>
</dbReference>
<dbReference type="GO" id="GO:0003729">
    <property type="term" value="F:mRNA binding"/>
    <property type="evidence" value="ECO:0007669"/>
    <property type="project" value="TreeGrafter"/>
</dbReference>
<feature type="region of interest" description="Disordered" evidence="3">
    <location>
        <begin position="346"/>
        <end position="365"/>
    </location>
</feature>
<feature type="region of interest" description="Disordered" evidence="3">
    <location>
        <begin position="906"/>
        <end position="944"/>
    </location>
</feature>
<protein>
    <submittedName>
        <fullName evidence="6">Uncharacterized protein</fullName>
    </submittedName>
</protein>
<feature type="compositionally biased region" description="Low complexity" evidence="3">
    <location>
        <begin position="815"/>
        <end position="842"/>
    </location>
</feature>
<feature type="region of interest" description="Disordered" evidence="3">
    <location>
        <begin position="1279"/>
        <end position="1311"/>
    </location>
</feature>
<dbReference type="GO" id="GO:0046872">
    <property type="term" value="F:metal ion binding"/>
    <property type="evidence" value="ECO:0007669"/>
    <property type="project" value="UniProtKB-KW"/>
</dbReference>
<feature type="compositionally biased region" description="Low complexity" evidence="3">
    <location>
        <begin position="1279"/>
        <end position="1310"/>
    </location>
</feature>
<feature type="region of interest" description="Disordered" evidence="3">
    <location>
        <begin position="68"/>
        <end position="120"/>
    </location>
</feature>
<keyword evidence="7" id="KW-1185">Reference proteome</keyword>
<dbReference type="Pfam" id="PF03828">
    <property type="entry name" value="PAP_assoc"/>
    <property type="match status" value="1"/>
</dbReference>
<feature type="compositionally biased region" description="Low complexity" evidence="3">
    <location>
        <begin position="794"/>
        <end position="807"/>
    </location>
</feature>
<dbReference type="GO" id="GO:0031499">
    <property type="term" value="C:TRAMP complex"/>
    <property type="evidence" value="ECO:0007669"/>
    <property type="project" value="TreeGrafter"/>
</dbReference>
<dbReference type="OrthoDB" id="273917at2759"/>
<evidence type="ECO:0000256" key="2">
    <source>
        <dbReference type="ARBA" id="ARBA00022842"/>
    </source>
</evidence>
<feature type="compositionally biased region" description="Basic residues" evidence="3">
    <location>
        <begin position="560"/>
        <end position="570"/>
    </location>
</feature>
<feature type="compositionally biased region" description="Low complexity" evidence="3">
    <location>
        <begin position="906"/>
        <end position="939"/>
    </location>
</feature>
<dbReference type="CDD" id="cd05402">
    <property type="entry name" value="NT_PAP_TUTase"/>
    <property type="match status" value="1"/>
</dbReference>
<dbReference type="Proteomes" id="UP000695562">
    <property type="component" value="Unassembled WGS sequence"/>
</dbReference>
<dbReference type="GO" id="GO:0043634">
    <property type="term" value="P:polyadenylation-dependent ncRNA catabolic process"/>
    <property type="evidence" value="ECO:0007669"/>
    <property type="project" value="TreeGrafter"/>
</dbReference>
<evidence type="ECO:0000259" key="4">
    <source>
        <dbReference type="Pfam" id="PF03828"/>
    </source>
</evidence>
<keyword evidence="1" id="KW-0479">Metal-binding</keyword>
<feature type="region of interest" description="Disordered" evidence="3">
    <location>
        <begin position="633"/>
        <end position="842"/>
    </location>
</feature>
<feature type="compositionally biased region" description="Low complexity" evidence="3">
    <location>
        <begin position="346"/>
        <end position="359"/>
    </location>
</feature>
<feature type="compositionally biased region" description="Low complexity" evidence="3">
    <location>
        <begin position="962"/>
        <end position="999"/>
    </location>
</feature>
<dbReference type="PANTHER" id="PTHR23092:SF31">
    <property type="entry name" value="DSCP-N DOMAIN-CONTAINING PROTEIN-RELATED"/>
    <property type="match status" value="1"/>
</dbReference>
<reference evidence="6" key="1">
    <citation type="submission" date="2020-01" db="EMBL/GenBank/DDBJ databases">
        <title>Development of genomics and gene disruption for Polysphondylium violaceum indicates a role for the polyketide synthase stlB in stalk morphogenesis.</title>
        <authorList>
            <person name="Narita B."/>
            <person name="Kawabe Y."/>
            <person name="Kin K."/>
            <person name="Saito T."/>
            <person name="Gibbs R."/>
            <person name="Kuspa A."/>
            <person name="Muzny D."/>
            <person name="Queller D."/>
            <person name="Richards S."/>
            <person name="Strassman J."/>
            <person name="Sucgang R."/>
            <person name="Worley K."/>
            <person name="Schaap P."/>
        </authorList>
    </citation>
    <scope>NUCLEOTIDE SEQUENCE</scope>
    <source>
        <strain evidence="6">QSvi11</strain>
    </source>
</reference>
<feature type="compositionally biased region" description="Polar residues" evidence="3">
    <location>
        <begin position="866"/>
        <end position="875"/>
    </location>
</feature>
<evidence type="ECO:0000259" key="5">
    <source>
        <dbReference type="Pfam" id="PF22600"/>
    </source>
</evidence>
<feature type="compositionally biased region" description="Acidic residues" evidence="3">
    <location>
        <begin position="764"/>
        <end position="778"/>
    </location>
</feature>
<feature type="domain" description="PAP-associated" evidence="4">
    <location>
        <begin position="1331"/>
        <end position="1367"/>
    </location>
</feature>
<feature type="compositionally biased region" description="Polar residues" evidence="3">
    <location>
        <begin position="712"/>
        <end position="722"/>
    </location>
</feature>
<accession>A0A8J4PUE4</accession>
<name>A0A8J4PUE4_9MYCE</name>
<dbReference type="GO" id="GO:1990817">
    <property type="term" value="F:poly(A) RNA polymerase activity"/>
    <property type="evidence" value="ECO:0007669"/>
    <property type="project" value="InterPro"/>
</dbReference>
<dbReference type="Gene3D" id="1.10.1410.10">
    <property type="match status" value="1"/>
</dbReference>
<evidence type="ECO:0000256" key="3">
    <source>
        <dbReference type="SAM" id="MobiDB-lite"/>
    </source>
</evidence>
<feature type="compositionally biased region" description="Low complexity" evidence="3">
    <location>
        <begin position="68"/>
        <end position="105"/>
    </location>
</feature>
<dbReference type="InterPro" id="IPR045862">
    <property type="entry name" value="Trf4-like"/>
</dbReference>
<feature type="compositionally biased region" description="Polar residues" evidence="3">
    <location>
        <begin position="609"/>
        <end position="620"/>
    </location>
</feature>
<dbReference type="GO" id="GO:0031123">
    <property type="term" value="P:RNA 3'-end processing"/>
    <property type="evidence" value="ECO:0007669"/>
    <property type="project" value="TreeGrafter"/>
</dbReference>
<dbReference type="InterPro" id="IPR054708">
    <property type="entry name" value="MTPAP-like_central"/>
</dbReference>
<feature type="region of interest" description="Disordered" evidence="3">
    <location>
        <begin position="469"/>
        <end position="621"/>
    </location>
</feature>
<comment type="caution">
    <text evidence="6">The sequence shown here is derived from an EMBL/GenBank/DDBJ whole genome shotgun (WGS) entry which is preliminary data.</text>
</comment>
<dbReference type="Pfam" id="PF22600">
    <property type="entry name" value="MTPAP-like_central"/>
    <property type="match status" value="1"/>
</dbReference>
<feature type="compositionally biased region" description="Low complexity" evidence="3">
    <location>
        <begin position="876"/>
        <end position="893"/>
    </location>
</feature>
<dbReference type="GO" id="GO:0005730">
    <property type="term" value="C:nucleolus"/>
    <property type="evidence" value="ECO:0007669"/>
    <property type="project" value="TreeGrafter"/>
</dbReference>
<feature type="domain" description="Poly(A) RNA polymerase mitochondrial-like central palm" evidence="5">
    <location>
        <begin position="1100"/>
        <end position="1206"/>
    </location>
</feature>
<proteinExistence type="predicted"/>
<dbReference type="SUPFAM" id="SSF81301">
    <property type="entry name" value="Nucleotidyltransferase"/>
    <property type="match status" value="1"/>
</dbReference>
<feature type="compositionally biased region" description="Low complexity" evidence="3">
    <location>
        <begin position="506"/>
        <end position="536"/>
    </location>
</feature>
<evidence type="ECO:0000313" key="7">
    <source>
        <dbReference type="Proteomes" id="UP000695562"/>
    </source>
</evidence>
<feature type="compositionally biased region" description="Polar residues" evidence="3">
    <location>
        <begin position="730"/>
        <end position="740"/>
    </location>
</feature>
<dbReference type="EMBL" id="AJWJ01000256">
    <property type="protein sequence ID" value="KAF2072699.1"/>
    <property type="molecule type" value="Genomic_DNA"/>
</dbReference>
<dbReference type="SUPFAM" id="SSF81631">
    <property type="entry name" value="PAP/OAS1 substrate-binding domain"/>
    <property type="match status" value="1"/>
</dbReference>
<gene>
    <name evidence="6" type="ORF">CYY_005979</name>
</gene>
<evidence type="ECO:0000256" key="1">
    <source>
        <dbReference type="ARBA" id="ARBA00022723"/>
    </source>
</evidence>
<feature type="compositionally biased region" description="Low complexity" evidence="3">
    <location>
        <begin position="650"/>
        <end position="676"/>
    </location>
</feature>
<dbReference type="InterPro" id="IPR002058">
    <property type="entry name" value="PAP_assoc"/>
</dbReference>
<organism evidence="6 7">
    <name type="scientific">Polysphondylium violaceum</name>
    <dbReference type="NCBI Taxonomy" id="133409"/>
    <lineage>
        <taxon>Eukaryota</taxon>
        <taxon>Amoebozoa</taxon>
        <taxon>Evosea</taxon>
        <taxon>Eumycetozoa</taxon>
        <taxon>Dictyostelia</taxon>
        <taxon>Dictyosteliales</taxon>
        <taxon>Dictyosteliaceae</taxon>
        <taxon>Polysphondylium</taxon>
    </lineage>
</organism>
<sequence>MERDYKKQVHSWILSIGHEELENILTDCNKIECDKLRAMYTEWQFRDGYFFDESVDIPGIPSLDEFTNSITTPSNNSNSSSSASSQSTLSSTTSTTSTTTTTSTTPKKKNSKTKDNASQEDNNILKKFKIEFRLSNDKSIYHFENLQPFLPERQVEEEKRIVKIIRLCDTKTRLDTFTIDSNSITNTELVQLLTKISQGGFLQVPCHLIKDGSLKDWRCEPPSWFISKSFFSLGEFIASWFERLIWTRFWEDHKIDGRKDQSNKQLPTKPLFKLLDSRKQNLKEFWSKMTVENRKRIALSKMGNILAGEIQSLNEKPEKVDLDFMEKFGNLVEDFGKLKLKDTATTATPTTTSKPPIKAEIPTPTTKLSSSVTKLRIPIHSQDMNKHRVHSSTSSSLSESPENLNNISTVFEEYLVQNPVKLIEFLCFSPLERAGSTVDMVMRQMGHQLQHIYSESLFMDLIHSEERQIKKGKSSSSLSISSSSTISSDGGSGSSSVVKKKKKKSTSNSTPTGSGGQQSSSTTNTNANTTTSSTTNVDSMEKKSTNNNNNNNNNNNQSSLRKKRKKKPAAKQRNSGKSIDDKGGSDTESEVIQTRPRRHSLPMDIAPTIKTQTGIPYLSTTEDEDGVVLSEGELEDYPPKDGGNSDNKKNNSSSTTTATTNNNIQSNSINKSNSTSHRILPRVGVNNGNSNNNSNNNSISSSPKKLNISNSAPPTTMNTPTKSMGRPRAISTSGDSSSVNPKPIFGGWEDPDDYADDDHGANDNDSDDENSDDDDDEQDIVKKENTNISPRPNITTTPVITTSTSTPTPVPAPINPTSTPTPTNTSISTSTTTSTTKNTPANNTIQSQIKDHHSQSRLPFNFFTSVESQKSTATTPKSPSKSNSSNNNVNNSNVNSKRLFFENQSSTNNIKSNSNNNNNNNSSNSSNANSSNNNNNNRSLKTTKSTGNLTSVFVAESENHQEQQQQQQINQTQQANQIQPQVQNQPTIQTSQQQSSQPNITTFKKSIMIKSNSTSSLPTPHQQQIKKQENEDKYKDWRHNKFFNQIQIFKQLNPFSPLQAYLQPWDEPPLPYPHPTFSIKLHQEILDFVSEVGERTYPHVQNCHIVINLIKSVVKKLWPNADLDIYGSFMTGLWLPSSDIDIVVNYGKNMSIKPKNAQFLLKVLEKQIRTDLNNSILTMLCIPSAKIPVIKLVTKENIAVDISFRESPTSVHTGIAARDLVAENVKEVMGLYPLAIVLKWFLRERGLNNTYTGGLSSYCLVLMLISFLKNNEHCPKIKNNNNNNINGNHNNNSNNNSSSNTTNSSSTVNTQPTLKATPCNCQNSDQISGFNIGCALMRFLEYYGVNFNYQMTGISIEENTFTFPLTKDDPVGNLFLINPLGNLENNINNNSNDATTNNNLDNNNNQTPPTTVWYNHSPFSLVVEDPFVKGKNVAAGAFNFGRVKAAFQYAFATLSNTSMNELSFEKESILSKILMPSNSLK</sequence>
<evidence type="ECO:0000313" key="6">
    <source>
        <dbReference type="EMBL" id="KAF2072699.1"/>
    </source>
</evidence>
<dbReference type="Gene3D" id="3.30.460.10">
    <property type="entry name" value="Beta Polymerase, domain 2"/>
    <property type="match status" value="1"/>
</dbReference>
<feature type="region of interest" description="Disordered" evidence="3">
    <location>
        <begin position="957"/>
        <end position="999"/>
    </location>
</feature>
<feature type="compositionally biased region" description="Low complexity" evidence="3">
    <location>
        <begin position="686"/>
        <end position="711"/>
    </location>
</feature>
<feature type="compositionally biased region" description="Low complexity" evidence="3">
    <location>
        <begin position="474"/>
        <end position="497"/>
    </location>
</feature>